<feature type="region of interest" description="Disordered" evidence="1">
    <location>
        <begin position="113"/>
        <end position="146"/>
    </location>
</feature>
<accession>A0ABX2Y6I4</accession>
<feature type="compositionally biased region" description="Low complexity" evidence="1">
    <location>
        <begin position="373"/>
        <end position="382"/>
    </location>
</feature>
<feature type="compositionally biased region" description="Gly residues" evidence="1">
    <location>
        <begin position="333"/>
        <end position="349"/>
    </location>
</feature>
<feature type="compositionally biased region" description="Gly residues" evidence="1">
    <location>
        <begin position="358"/>
        <end position="372"/>
    </location>
</feature>
<proteinExistence type="predicted"/>
<feature type="compositionally biased region" description="Polar residues" evidence="1">
    <location>
        <begin position="1"/>
        <end position="11"/>
    </location>
</feature>
<evidence type="ECO:0000313" key="3">
    <source>
        <dbReference type="EMBL" id="OCI32119.1"/>
    </source>
</evidence>
<evidence type="ECO:0000256" key="1">
    <source>
        <dbReference type="SAM" id="MobiDB-lite"/>
    </source>
</evidence>
<feature type="transmembrane region" description="Helical" evidence="2">
    <location>
        <begin position="220"/>
        <end position="242"/>
    </location>
</feature>
<feature type="region of interest" description="Disordered" evidence="1">
    <location>
        <begin position="254"/>
        <end position="382"/>
    </location>
</feature>
<feature type="compositionally biased region" description="Gly residues" evidence="1">
    <location>
        <begin position="118"/>
        <end position="143"/>
    </location>
</feature>
<keyword evidence="2" id="KW-1133">Transmembrane helix</keyword>
<reference evidence="3 4" key="1">
    <citation type="submission" date="2016-06" db="EMBL/GenBank/DDBJ databases">
        <title>Genome sequence of Oerskovia enterophila DSM 43852.</title>
        <authorList>
            <person name="Poehlein A."/>
            <person name="Jag V."/>
            <person name="Bengelsdorf F.R."/>
            <person name="Daniel R."/>
            <person name="Duerre P."/>
        </authorList>
    </citation>
    <scope>NUCLEOTIDE SEQUENCE [LARGE SCALE GENOMIC DNA]</scope>
    <source>
        <strain evidence="3 4">DSM 43852</strain>
    </source>
</reference>
<feature type="compositionally biased region" description="Low complexity" evidence="1">
    <location>
        <begin position="179"/>
        <end position="189"/>
    </location>
</feature>
<feature type="compositionally biased region" description="Pro residues" evidence="1">
    <location>
        <begin position="305"/>
        <end position="331"/>
    </location>
</feature>
<sequence>MTSNRPPSISPTARDDSAAPNDPADDLDEKPPGISVTQVVASALAAVSSTVLLSYLGVAGTIIGAGIASVLTIVGNNIYTRSILKTRRQMKAALQAGVVLPVGKNGRKVLLPTLAGSHGQGAGGSDGSAGESGEGTDATGGRGTAVLPAVGDTARLGDTAVLGPDDLEGTHLDDLRTAAGAQAGDGPDGATDRLEDGSASGDGEAGDEPTDSRRPSRRTLILSTVAVFVVLLVGVTLVEVIAGRPLSEILRGEEGSGTTISHVVSREPASTGDTGDTTGGTTDPSTDVPSSGTTPSPAPSESVPAPAPTDPPTTVPDPDPTTPVTPAPDPTPGTGGDTGGSGAGSGSGGTDLEQLPGTGTGSGTGSGTGAEGAAGTSGSATS</sequence>
<feature type="region of interest" description="Disordered" evidence="1">
    <location>
        <begin position="1"/>
        <end position="31"/>
    </location>
</feature>
<name>A0ABX2Y6I4_9CELL</name>
<keyword evidence="2" id="KW-0472">Membrane</keyword>
<keyword evidence="2" id="KW-0812">Transmembrane</keyword>
<keyword evidence="4" id="KW-1185">Reference proteome</keyword>
<gene>
    <name evidence="3" type="ORF">OERS_10910</name>
</gene>
<evidence type="ECO:0000313" key="4">
    <source>
        <dbReference type="Proteomes" id="UP000093412"/>
    </source>
</evidence>
<feature type="compositionally biased region" description="Low complexity" evidence="1">
    <location>
        <begin position="270"/>
        <end position="304"/>
    </location>
</feature>
<dbReference type="EMBL" id="MAQA01000009">
    <property type="protein sequence ID" value="OCI32119.1"/>
    <property type="molecule type" value="Genomic_DNA"/>
</dbReference>
<feature type="region of interest" description="Disordered" evidence="1">
    <location>
        <begin position="179"/>
        <end position="215"/>
    </location>
</feature>
<dbReference type="Proteomes" id="UP000093412">
    <property type="component" value="Unassembled WGS sequence"/>
</dbReference>
<dbReference type="RefSeq" id="WP_068625027.1">
    <property type="nucleotide sequence ID" value="NZ_MAQA01000009.1"/>
</dbReference>
<organism evidence="3 4">
    <name type="scientific">Oerskovia enterophila</name>
    <dbReference type="NCBI Taxonomy" id="43678"/>
    <lineage>
        <taxon>Bacteria</taxon>
        <taxon>Bacillati</taxon>
        <taxon>Actinomycetota</taxon>
        <taxon>Actinomycetes</taxon>
        <taxon>Micrococcales</taxon>
        <taxon>Cellulomonadaceae</taxon>
        <taxon>Oerskovia</taxon>
    </lineage>
</organism>
<comment type="caution">
    <text evidence="3">The sequence shown here is derived from an EMBL/GenBank/DDBJ whole genome shotgun (WGS) entry which is preliminary data.</text>
</comment>
<protein>
    <submittedName>
        <fullName evidence="3">Uncharacterized protein</fullName>
    </submittedName>
</protein>
<feature type="transmembrane region" description="Helical" evidence="2">
    <location>
        <begin position="52"/>
        <end position="79"/>
    </location>
</feature>
<evidence type="ECO:0000256" key="2">
    <source>
        <dbReference type="SAM" id="Phobius"/>
    </source>
</evidence>